<dbReference type="OrthoDB" id="114526at2759"/>
<reference evidence="2" key="1">
    <citation type="submission" date="2017-03" db="EMBL/GenBank/DDBJ databases">
        <title>Phytopthora megakarya and P. palmivora, two closely related causual agents of cacao black pod achieved similar genome size and gene model numbers by different mechanisms.</title>
        <authorList>
            <person name="Ali S."/>
            <person name="Shao J."/>
            <person name="Larry D.J."/>
            <person name="Kronmiller B."/>
            <person name="Shen D."/>
            <person name="Strem M.D."/>
            <person name="Melnick R.L."/>
            <person name="Guiltinan M.J."/>
            <person name="Tyler B.M."/>
            <person name="Meinhardt L.W."/>
            <person name="Bailey B.A."/>
        </authorList>
    </citation>
    <scope>NUCLEOTIDE SEQUENCE [LARGE SCALE GENOMIC DNA]</scope>
    <source>
        <strain evidence="2">zdho120</strain>
    </source>
</reference>
<dbReference type="EMBL" id="NBNE01007191">
    <property type="protein sequence ID" value="OWZ00977.1"/>
    <property type="molecule type" value="Genomic_DNA"/>
</dbReference>
<dbReference type="Proteomes" id="UP000198211">
    <property type="component" value="Unassembled WGS sequence"/>
</dbReference>
<keyword evidence="2" id="KW-1185">Reference proteome</keyword>
<comment type="caution">
    <text evidence="1">The sequence shown here is derived from an EMBL/GenBank/DDBJ whole genome shotgun (WGS) entry which is preliminary data.</text>
</comment>
<evidence type="ECO:0000313" key="2">
    <source>
        <dbReference type="Proteomes" id="UP000198211"/>
    </source>
</evidence>
<name>A0A225V8A4_9STRA</name>
<sequence>MDPRNELPPAELPSFRVGQNIVHHFRRTRLGGNEKRKTIPETVYYAAFSECEGDHGPITFFNDYNDSDASPLLVDMTTKSILKNVVRDPVAFTLHFDANIQVNSPHH</sequence>
<accession>A0A225V8A4</accession>
<organism evidence="1 2">
    <name type="scientific">Phytophthora megakarya</name>
    <dbReference type="NCBI Taxonomy" id="4795"/>
    <lineage>
        <taxon>Eukaryota</taxon>
        <taxon>Sar</taxon>
        <taxon>Stramenopiles</taxon>
        <taxon>Oomycota</taxon>
        <taxon>Peronosporomycetes</taxon>
        <taxon>Peronosporales</taxon>
        <taxon>Peronosporaceae</taxon>
        <taxon>Phytophthora</taxon>
    </lineage>
</organism>
<evidence type="ECO:0000313" key="1">
    <source>
        <dbReference type="EMBL" id="OWZ00977.1"/>
    </source>
</evidence>
<dbReference type="AlphaFoldDB" id="A0A225V8A4"/>
<protein>
    <submittedName>
        <fullName evidence="1">Uncharacterized protein</fullName>
    </submittedName>
</protein>
<gene>
    <name evidence="1" type="ORF">PHMEG_00027723</name>
</gene>
<proteinExistence type="predicted"/>